<keyword evidence="2" id="KW-1185">Reference proteome</keyword>
<dbReference type="RefSeq" id="WP_073489594.1">
    <property type="nucleotide sequence ID" value="NZ_FQVN01000015.1"/>
</dbReference>
<gene>
    <name evidence="1" type="ORF">SAMN05444320_11558</name>
</gene>
<evidence type="ECO:0000313" key="1">
    <source>
        <dbReference type="EMBL" id="SHG86560.1"/>
    </source>
</evidence>
<reference evidence="1 2" key="1">
    <citation type="submission" date="2016-11" db="EMBL/GenBank/DDBJ databases">
        <authorList>
            <person name="Jaros S."/>
            <person name="Januszkiewicz K."/>
            <person name="Wedrychowicz H."/>
        </authorList>
    </citation>
    <scope>NUCLEOTIDE SEQUENCE [LARGE SCALE GENOMIC DNA]</scope>
    <source>
        <strain evidence="1 2">DSM 44523</strain>
    </source>
</reference>
<name>A0A1M5NAL7_STRHI</name>
<dbReference type="Proteomes" id="UP000184501">
    <property type="component" value="Unassembled WGS sequence"/>
</dbReference>
<organism evidence="1 2">
    <name type="scientific">Streptoalloteichus hindustanus</name>
    <dbReference type="NCBI Taxonomy" id="2017"/>
    <lineage>
        <taxon>Bacteria</taxon>
        <taxon>Bacillati</taxon>
        <taxon>Actinomycetota</taxon>
        <taxon>Actinomycetes</taxon>
        <taxon>Pseudonocardiales</taxon>
        <taxon>Pseudonocardiaceae</taxon>
        <taxon>Streptoalloteichus</taxon>
    </lineage>
</organism>
<dbReference type="AlphaFoldDB" id="A0A1M5NAL7"/>
<dbReference type="STRING" id="2017.SAMN05444320_11558"/>
<protein>
    <submittedName>
        <fullName evidence="1">Uncharacterized protein</fullName>
    </submittedName>
</protein>
<dbReference type="EMBL" id="FQVN01000015">
    <property type="protein sequence ID" value="SHG86560.1"/>
    <property type="molecule type" value="Genomic_DNA"/>
</dbReference>
<proteinExistence type="predicted"/>
<sequence length="80" mass="8899">MAAGSFDDHYYDVPDLRDVVARFGLVGALERVNSQAIHPELPALRSCWREASTERHFGGVPRLTSLQIHLANTAPVRQNT</sequence>
<accession>A0A1M5NAL7</accession>
<evidence type="ECO:0000313" key="2">
    <source>
        <dbReference type="Proteomes" id="UP000184501"/>
    </source>
</evidence>